<evidence type="ECO:0000313" key="2">
    <source>
        <dbReference type="EMBL" id="TJZ49415.1"/>
    </source>
</evidence>
<proteinExistence type="predicted"/>
<protein>
    <submittedName>
        <fullName evidence="2">Uncharacterized protein</fullName>
    </submittedName>
</protein>
<comment type="caution">
    <text evidence="2">The sequence shown here is derived from an EMBL/GenBank/DDBJ whole genome shotgun (WGS) entry which is preliminary data.</text>
</comment>
<accession>A0A4U0N6N1</accession>
<evidence type="ECO:0000313" key="3">
    <source>
        <dbReference type="Proteomes" id="UP000306808"/>
    </source>
</evidence>
<organism evidence="2 3">
    <name type="scientific">Sphingobacterium olei</name>
    <dbReference type="NCBI Taxonomy" id="2571155"/>
    <lineage>
        <taxon>Bacteria</taxon>
        <taxon>Pseudomonadati</taxon>
        <taxon>Bacteroidota</taxon>
        <taxon>Sphingobacteriia</taxon>
        <taxon>Sphingobacteriales</taxon>
        <taxon>Sphingobacteriaceae</taxon>
        <taxon>Sphingobacterium</taxon>
    </lineage>
</organism>
<sequence>MFATKGTPLTDVDNTGNRKRGGIGISENVVSAGGKRGRRTPPTRGQYYPSKLLPYTTRLKWHSIGFYFFPIFIPKIFADEQVITPTPKVQGIHSV</sequence>
<keyword evidence="3" id="KW-1185">Reference proteome</keyword>
<evidence type="ECO:0000256" key="1">
    <source>
        <dbReference type="SAM" id="MobiDB-lite"/>
    </source>
</evidence>
<dbReference type="RefSeq" id="WP_136903566.1">
    <property type="nucleotide sequence ID" value="NZ_SUME01000018.1"/>
</dbReference>
<dbReference type="EMBL" id="SUME01000018">
    <property type="protein sequence ID" value="TJZ49415.1"/>
    <property type="molecule type" value="Genomic_DNA"/>
</dbReference>
<feature type="region of interest" description="Disordered" evidence="1">
    <location>
        <begin position="1"/>
        <end position="45"/>
    </location>
</feature>
<dbReference type="AlphaFoldDB" id="A0A4U0N6N1"/>
<gene>
    <name evidence="2" type="ORF">FAZ15_22215</name>
</gene>
<name>A0A4U0N6N1_9SPHI</name>
<reference evidence="2 3" key="1">
    <citation type="submission" date="2019-04" db="EMBL/GenBank/DDBJ databases">
        <title>Sphingobacterium olei sp. nov., isolated from oil-contaminated soil.</title>
        <authorList>
            <person name="Liu B."/>
        </authorList>
    </citation>
    <scope>NUCLEOTIDE SEQUENCE [LARGE SCALE GENOMIC DNA]</scope>
    <source>
        <strain evidence="2 3">HAL-9</strain>
    </source>
</reference>
<dbReference type="Proteomes" id="UP000306808">
    <property type="component" value="Unassembled WGS sequence"/>
</dbReference>